<dbReference type="KEGG" id="afs:AFR_10955"/>
<evidence type="ECO:0000259" key="1">
    <source>
        <dbReference type="Pfam" id="PF08241"/>
    </source>
</evidence>
<evidence type="ECO:0000313" key="3">
    <source>
        <dbReference type="Proteomes" id="UP000017746"/>
    </source>
</evidence>
<dbReference type="RefSeq" id="WP_023360394.1">
    <property type="nucleotide sequence ID" value="NC_022657.1"/>
</dbReference>
<dbReference type="Pfam" id="PF08241">
    <property type="entry name" value="Methyltransf_11"/>
    <property type="match status" value="1"/>
</dbReference>
<protein>
    <submittedName>
        <fullName evidence="2">Ubiquinone/menaquinone biosynthesis methylase</fullName>
    </submittedName>
</protein>
<keyword evidence="2" id="KW-0830">Ubiquinone</keyword>
<dbReference type="OrthoDB" id="9810247at2"/>
<dbReference type="GO" id="GO:0032259">
    <property type="term" value="P:methylation"/>
    <property type="evidence" value="ECO:0007669"/>
    <property type="project" value="UniProtKB-KW"/>
</dbReference>
<organism evidence="2 3">
    <name type="scientific">Actinoplanes friuliensis DSM 7358</name>
    <dbReference type="NCBI Taxonomy" id="1246995"/>
    <lineage>
        <taxon>Bacteria</taxon>
        <taxon>Bacillati</taxon>
        <taxon>Actinomycetota</taxon>
        <taxon>Actinomycetes</taxon>
        <taxon>Micromonosporales</taxon>
        <taxon>Micromonosporaceae</taxon>
        <taxon>Actinoplanes</taxon>
    </lineage>
</organism>
<dbReference type="CDD" id="cd02440">
    <property type="entry name" value="AdoMet_MTases"/>
    <property type="match status" value="1"/>
</dbReference>
<dbReference type="Proteomes" id="UP000017746">
    <property type="component" value="Chromosome"/>
</dbReference>
<name>U5VXM0_9ACTN</name>
<dbReference type="Gene3D" id="3.40.50.150">
    <property type="entry name" value="Vaccinia Virus protein VP39"/>
    <property type="match status" value="1"/>
</dbReference>
<dbReference type="GO" id="GO:0008757">
    <property type="term" value="F:S-adenosylmethionine-dependent methyltransferase activity"/>
    <property type="evidence" value="ECO:0007669"/>
    <property type="project" value="InterPro"/>
</dbReference>
<proteinExistence type="predicted"/>
<dbReference type="STRING" id="1246995.AFR_10955"/>
<accession>U5VXM0</accession>
<dbReference type="eggNOG" id="COG2226">
    <property type="taxonomic scope" value="Bacteria"/>
</dbReference>
<keyword evidence="2" id="KW-0489">Methyltransferase</keyword>
<feature type="domain" description="Methyltransferase type 11" evidence="1">
    <location>
        <begin position="40"/>
        <end position="135"/>
    </location>
</feature>
<dbReference type="PATRIC" id="fig|1246995.3.peg.2231"/>
<keyword evidence="2" id="KW-0808">Transferase</keyword>
<sequence length="180" mass="19957">MKFAQADRYDQHSHRRLTRLRSRILDDIAAADLAPGSRVLDVGTGPGRLPLAIAATFPDLRVDGVDLAPEMISLARRLAADTSVTFTVGDVARLPFPDETFDLIVSSLSQHHWADVDGGIRDLHRVLRPGGRLWIYDVRWGLFRATAAARSSFPPESVTRVPVRPIRLPINFMARLSARA</sequence>
<reference evidence="2 3" key="1">
    <citation type="journal article" date="2014" name="J. Biotechnol.">
        <title>Complete genome sequence of the actinobacterium Actinoplanes friuliensis HAG 010964, producer of the lipopeptide antibiotic friulimycin.</title>
        <authorList>
            <person name="Ruckert C."/>
            <person name="Szczepanowski R."/>
            <person name="Albersmeier A."/>
            <person name="Goesmann A."/>
            <person name="Fischer N."/>
            <person name="Steinkamper A."/>
            <person name="Puhler A."/>
            <person name="Biener R."/>
            <person name="Schwartz D."/>
            <person name="Kalinowski J."/>
        </authorList>
    </citation>
    <scope>NUCLEOTIDE SEQUENCE [LARGE SCALE GENOMIC DNA]</scope>
    <source>
        <strain evidence="2 3">DSM 7358</strain>
    </source>
</reference>
<dbReference type="AlphaFoldDB" id="U5VXM0"/>
<dbReference type="PANTHER" id="PTHR43591:SF24">
    <property type="entry name" value="2-METHOXY-6-POLYPRENYL-1,4-BENZOQUINOL METHYLASE, MITOCHONDRIAL"/>
    <property type="match status" value="1"/>
</dbReference>
<gene>
    <name evidence="2" type="ORF">AFR_10955</name>
</gene>
<evidence type="ECO:0000313" key="2">
    <source>
        <dbReference type="EMBL" id="AGZ40480.1"/>
    </source>
</evidence>
<dbReference type="SUPFAM" id="SSF53335">
    <property type="entry name" value="S-adenosyl-L-methionine-dependent methyltransferases"/>
    <property type="match status" value="1"/>
</dbReference>
<keyword evidence="3" id="KW-1185">Reference proteome</keyword>
<dbReference type="InterPro" id="IPR013216">
    <property type="entry name" value="Methyltransf_11"/>
</dbReference>
<dbReference type="HOGENOM" id="CLU_115249_0_0_11"/>
<dbReference type="EMBL" id="CP006272">
    <property type="protein sequence ID" value="AGZ40480.1"/>
    <property type="molecule type" value="Genomic_DNA"/>
</dbReference>
<dbReference type="InterPro" id="IPR029063">
    <property type="entry name" value="SAM-dependent_MTases_sf"/>
</dbReference>
<dbReference type="PANTHER" id="PTHR43591">
    <property type="entry name" value="METHYLTRANSFERASE"/>
    <property type="match status" value="1"/>
</dbReference>